<proteinExistence type="predicted"/>
<dbReference type="EMBL" id="CP098611">
    <property type="protein sequence ID" value="USR90846.1"/>
    <property type="molecule type" value="Genomic_DNA"/>
</dbReference>
<dbReference type="PANTHER" id="PTHR34580">
    <property type="match status" value="1"/>
</dbReference>
<feature type="domain" description="WCX" evidence="1">
    <location>
        <begin position="253"/>
        <end position="312"/>
    </location>
</feature>
<dbReference type="Proteomes" id="UP001056708">
    <property type="component" value="Chromosome"/>
</dbReference>
<protein>
    <submittedName>
        <fullName evidence="2">WYL domain-containing protein</fullName>
    </submittedName>
</protein>
<organism evidence="2 3">
    <name type="scientific">Phormidium yuhuli AB48</name>
    <dbReference type="NCBI Taxonomy" id="2940671"/>
    <lineage>
        <taxon>Bacteria</taxon>
        <taxon>Bacillati</taxon>
        <taxon>Cyanobacteriota</taxon>
        <taxon>Cyanophyceae</taxon>
        <taxon>Oscillatoriophycideae</taxon>
        <taxon>Oscillatoriales</taxon>
        <taxon>Oscillatoriaceae</taxon>
        <taxon>Phormidium</taxon>
        <taxon>Phormidium yuhuli</taxon>
    </lineage>
</organism>
<evidence type="ECO:0000313" key="2">
    <source>
        <dbReference type="EMBL" id="USR90846.1"/>
    </source>
</evidence>
<accession>A0ABY5APZ1</accession>
<evidence type="ECO:0000259" key="1">
    <source>
        <dbReference type="Pfam" id="PF25583"/>
    </source>
</evidence>
<sequence length="320" mass="37309">MTPDSQLSFILQLLKHLCHGPISREELITKLSLDLDEMGQAGGDVKQKLDRSLKKLRSCGFEIESAPHHPYHLKQSNFPLLLTSKQRGAIATATQLLQQLGFAQEAAELQLLLKSNDEPDIASLEADFSPPVDYSQPQLATILDQLRDRIAQQQRFIIRYQGSSGYQRNYDLDHCELRLHQGALYLFALVPTPPQWTLPKDRPIQFFDRNQPFRVDRILKVFPSSGDSWTYSSFGTLKIRYQLQGPLGTYQPRRPQETVIERHPDRKIVIIEAEEDHVFWFLQRIMRYREHCQILYPDWLRLQHQQTIQKMLDNYKTSVD</sequence>
<dbReference type="InterPro" id="IPR057727">
    <property type="entry name" value="WCX_dom"/>
</dbReference>
<dbReference type="PANTHER" id="PTHR34580:SF3">
    <property type="entry name" value="PROTEIN PAFB"/>
    <property type="match status" value="1"/>
</dbReference>
<dbReference type="Pfam" id="PF25583">
    <property type="entry name" value="WCX"/>
    <property type="match status" value="1"/>
</dbReference>
<reference evidence="2" key="1">
    <citation type="submission" date="2022-06" db="EMBL/GenBank/DDBJ databases">
        <title>Genome sequence of Phormidium yuhuli AB48 isolated from an industrial photobioreactor environment.</title>
        <authorList>
            <person name="Qiu Y."/>
            <person name="Noonan A.J.C."/>
            <person name="Dofher K."/>
            <person name="Koch M."/>
            <person name="Kieft B."/>
            <person name="Lin X."/>
            <person name="Ziels R.M."/>
            <person name="Hallam S.J."/>
        </authorList>
    </citation>
    <scope>NUCLEOTIDE SEQUENCE</scope>
    <source>
        <strain evidence="2">AB48</strain>
    </source>
</reference>
<keyword evidence="3" id="KW-1185">Reference proteome</keyword>
<evidence type="ECO:0000313" key="3">
    <source>
        <dbReference type="Proteomes" id="UP001056708"/>
    </source>
</evidence>
<dbReference type="InterPro" id="IPR051534">
    <property type="entry name" value="CBASS_pafABC_assoc_protein"/>
</dbReference>
<name>A0ABY5APZ1_9CYAN</name>
<gene>
    <name evidence="2" type="ORF">NEA10_18805</name>
</gene>
<dbReference type="PROSITE" id="PS52050">
    <property type="entry name" value="WYL"/>
    <property type="match status" value="1"/>
</dbReference>
<dbReference type="RefSeq" id="WP_252662870.1">
    <property type="nucleotide sequence ID" value="NZ_CP098611.1"/>
</dbReference>